<dbReference type="OrthoDB" id="9796461at2"/>
<dbReference type="Pfam" id="PF19040">
    <property type="entry name" value="SGNH"/>
    <property type="match status" value="1"/>
</dbReference>
<dbReference type="GO" id="GO:0016020">
    <property type="term" value="C:membrane"/>
    <property type="evidence" value="ECO:0007669"/>
    <property type="project" value="TreeGrafter"/>
</dbReference>
<dbReference type="GO" id="GO:0016747">
    <property type="term" value="F:acyltransferase activity, transferring groups other than amino-acyl groups"/>
    <property type="evidence" value="ECO:0007669"/>
    <property type="project" value="InterPro"/>
</dbReference>
<dbReference type="GO" id="GO:0009103">
    <property type="term" value="P:lipopolysaccharide biosynthetic process"/>
    <property type="evidence" value="ECO:0007669"/>
    <property type="project" value="TreeGrafter"/>
</dbReference>
<evidence type="ECO:0000259" key="3">
    <source>
        <dbReference type="Pfam" id="PF19040"/>
    </source>
</evidence>
<dbReference type="InterPro" id="IPR050879">
    <property type="entry name" value="Acyltransferase_3"/>
</dbReference>
<dbReference type="AlphaFoldDB" id="A0A5B0WB51"/>
<proteinExistence type="predicted"/>
<keyword evidence="1" id="KW-0812">Transmembrane</keyword>
<dbReference type="InterPro" id="IPR002656">
    <property type="entry name" value="Acyl_transf_3_dom"/>
</dbReference>
<feature type="transmembrane region" description="Helical" evidence="1">
    <location>
        <begin position="156"/>
        <end position="176"/>
    </location>
</feature>
<feature type="transmembrane region" description="Helical" evidence="1">
    <location>
        <begin position="30"/>
        <end position="46"/>
    </location>
</feature>
<feature type="transmembrane region" description="Helical" evidence="1">
    <location>
        <begin position="93"/>
        <end position="112"/>
    </location>
</feature>
<dbReference type="RefSeq" id="WP_149633727.1">
    <property type="nucleotide sequence ID" value="NZ_VNIP01000004.1"/>
</dbReference>
<dbReference type="PANTHER" id="PTHR23028:SF53">
    <property type="entry name" value="ACYL_TRANSF_3 DOMAIN-CONTAINING PROTEIN"/>
    <property type="match status" value="1"/>
</dbReference>
<feature type="transmembrane region" description="Helical" evidence="1">
    <location>
        <begin position="183"/>
        <end position="203"/>
    </location>
</feature>
<feature type="domain" description="SGNH" evidence="3">
    <location>
        <begin position="432"/>
        <end position="673"/>
    </location>
</feature>
<feature type="transmembrane region" description="Helical" evidence="1">
    <location>
        <begin position="209"/>
        <end position="229"/>
    </location>
</feature>
<evidence type="ECO:0000259" key="2">
    <source>
        <dbReference type="Pfam" id="PF01757"/>
    </source>
</evidence>
<dbReference type="Proteomes" id="UP000323608">
    <property type="component" value="Unassembled WGS sequence"/>
</dbReference>
<feature type="domain" description="Acyltransferase 3" evidence="2">
    <location>
        <begin position="27"/>
        <end position="347"/>
    </location>
</feature>
<dbReference type="EMBL" id="VNIP01000004">
    <property type="protein sequence ID" value="KAA1183595.1"/>
    <property type="molecule type" value="Genomic_DNA"/>
</dbReference>
<keyword evidence="1" id="KW-1133">Transmembrane helix</keyword>
<protein>
    <submittedName>
        <fullName evidence="4">Acyltransferase</fullName>
    </submittedName>
</protein>
<keyword evidence="1" id="KW-0472">Membrane</keyword>
<comment type="caution">
    <text evidence="4">The sequence shown here is derived from an EMBL/GenBank/DDBJ whole genome shotgun (WGS) entry which is preliminary data.</text>
</comment>
<organism evidence="4 5">
    <name type="scientific">Rhizobium tropici</name>
    <dbReference type="NCBI Taxonomy" id="398"/>
    <lineage>
        <taxon>Bacteria</taxon>
        <taxon>Pseudomonadati</taxon>
        <taxon>Pseudomonadota</taxon>
        <taxon>Alphaproteobacteria</taxon>
        <taxon>Hyphomicrobiales</taxon>
        <taxon>Rhizobiaceae</taxon>
        <taxon>Rhizobium/Agrobacterium group</taxon>
        <taxon>Rhizobium</taxon>
    </lineage>
</organism>
<gene>
    <name evidence="4" type="ORF">FP026_05990</name>
</gene>
<feature type="transmembrane region" description="Helical" evidence="1">
    <location>
        <begin position="366"/>
        <end position="385"/>
    </location>
</feature>
<dbReference type="PANTHER" id="PTHR23028">
    <property type="entry name" value="ACETYLTRANSFERASE"/>
    <property type="match status" value="1"/>
</dbReference>
<feature type="transmembrane region" description="Helical" evidence="1">
    <location>
        <begin position="264"/>
        <end position="281"/>
    </location>
</feature>
<feature type="transmembrane region" description="Helical" evidence="1">
    <location>
        <begin position="332"/>
        <end position="350"/>
    </location>
</feature>
<reference evidence="4 5" key="1">
    <citation type="submission" date="2019-07" db="EMBL/GenBank/DDBJ databases">
        <title>The Draft Genome Sequence of Rhizobium tropici SARCC-755 Associated with Superior Nodulation on Pigeonpea (Cajanus cajan (L.) Millsp.).</title>
        <authorList>
            <person name="Bopape F.L."/>
            <person name="Hassen A.I."/>
            <person name="Swanevelder Z.H."/>
            <person name="Gwata E.T."/>
        </authorList>
    </citation>
    <scope>NUCLEOTIDE SEQUENCE [LARGE SCALE GENOMIC DNA]</scope>
    <source>
        <strain evidence="4 5">SARCC-755</strain>
    </source>
</reference>
<sequence>MNLVLRRPSSPAPTHGHGPDVLAYRRDIDGLRALAIIPVVLYHAGIPGFSGGFVGVDVFFVISGFLMASLISNEIAQGEFSLVRFYERRIRRIFPALFTVLIASSIAAWLLLMPTEFAYFARSLKAAALFTSNIQFEKESGYFDIGAQMKPLLHTWSLAVEEQFYILFPLLLMAVTRFARRHAALILAGLLVVSFVASAWMLFQSQAEAFYLLQFRAWELLLGALLALGVVSMPKRPEMRAGLAAAGVLFIAIAIFGFNDKTLFPGPAALLPCLGAALVIHARDDRGVASRLLRSRPMVFVGLISYSLYLWHWPIIVFSREMTGRELSLPQGGVIVAASLAAAIISWRFIEQPFRGRGSLVKRVPLFAGAVAVVIVAIGLGDYVAHHGGVPDRLSADAQKVYASTYDQSRFSLPPCFADSDRPGPSEADIRAGKLCPLGPEGATKPSFLVWGDSHSGAMAPAIDAAAAQVGITGLLAAHASCPPLPGVQLTAHGDTERCGKFNAAVRDLIMSQHVPLVFLAAYWPKYVHDAEMPDEGPYFDPSVPPPLEDRSASIVQTLDSLLADLTRQGTRVVLISDVPEMGRYMPEAVAKAMMQGTSTNVAPPLDYIEKRQALPHAILSRLAAKYGATIIDPLPAICGIVRCDAVRNGLPLYKDADHLTATFATTLSPLYIPALSEVRPSPTTAGTGH</sequence>
<name>A0A5B0WB51_RHITR</name>
<feature type="transmembrane region" description="Helical" evidence="1">
    <location>
        <begin position="293"/>
        <end position="312"/>
    </location>
</feature>
<dbReference type="InterPro" id="IPR043968">
    <property type="entry name" value="SGNH"/>
</dbReference>
<dbReference type="Pfam" id="PF01757">
    <property type="entry name" value="Acyl_transf_3"/>
    <property type="match status" value="1"/>
</dbReference>
<evidence type="ECO:0000256" key="1">
    <source>
        <dbReference type="SAM" id="Phobius"/>
    </source>
</evidence>
<feature type="transmembrane region" description="Helical" evidence="1">
    <location>
        <begin position="241"/>
        <end position="258"/>
    </location>
</feature>
<keyword evidence="4" id="KW-0808">Transferase</keyword>
<evidence type="ECO:0000313" key="5">
    <source>
        <dbReference type="Proteomes" id="UP000323608"/>
    </source>
</evidence>
<accession>A0A5B0WB51</accession>
<evidence type="ECO:0000313" key="4">
    <source>
        <dbReference type="EMBL" id="KAA1183595.1"/>
    </source>
</evidence>
<feature type="transmembrane region" description="Helical" evidence="1">
    <location>
        <begin position="52"/>
        <end position="72"/>
    </location>
</feature>
<keyword evidence="4" id="KW-0012">Acyltransferase</keyword>